<reference evidence="2" key="1">
    <citation type="submission" date="2021-07" db="EMBL/GenBank/DDBJ databases">
        <title>Complete genome sequence of Crassaminicella sp. 143-21, isolated from a deep-sea hydrothermal vent.</title>
        <authorList>
            <person name="Li X."/>
        </authorList>
    </citation>
    <scope>NUCLEOTIDE SEQUENCE</scope>
    <source>
        <strain evidence="2">143-21</strain>
    </source>
</reference>
<keyword evidence="3" id="KW-1185">Reference proteome</keyword>
<gene>
    <name evidence="2" type="ORF">KVH43_03655</name>
</gene>
<name>A0ABX8RCP6_9CLOT</name>
<evidence type="ECO:0000313" key="2">
    <source>
        <dbReference type="EMBL" id="QXM06829.1"/>
    </source>
</evidence>
<keyword evidence="1" id="KW-0812">Transmembrane</keyword>
<dbReference type="RefSeq" id="WP_218283522.1">
    <property type="nucleotide sequence ID" value="NZ_CP078093.1"/>
</dbReference>
<protein>
    <submittedName>
        <fullName evidence="2">Uncharacterized protein</fullName>
    </submittedName>
</protein>
<evidence type="ECO:0000256" key="1">
    <source>
        <dbReference type="SAM" id="Phobius"/>
    </source>
</evidence>
<feature type="transmembrane region" description="Helical" evidence="1">
    <location>
        <begin position="232"/>
        <end position="253"/>
    </location>
</feature>
<keyword evidence="1" id="KW-1133">Transmembrane helix</keyword>
<proteinExistence type="predicted"/>
<evidence type="ECO:0000313" key="3">
    <source>
        <dbReference type="Proteomes" id="UP000886818"/>
    </source>
</evidence>
<dbReference type="EMBL" id="CP078093">
    <property type="protein sequence ID" value="QXM06829.1"/>
    <property type="molecule type" value="Genomic_DNA"/>
</dbReference>
<organism evidence="2 3">
    <name type="scientific">Crassaminicella indica</name>
    <dbReference type="NCBI Taxonomy" id="2855394"/>
    <lineage>
        <taxon>Bacteria</taxon>
        <taxon>Bacillati</taxon>
        <taxon>Bacillota</taxon>
        <taxon>Clostridia</taxon>
        <taxon>Eubacteriales</taxon>
        <taxon>Clostridiaceae</taxon>
        <taxon>Crassaminicella</taxon>
    </lineage>
</organism>
<keyword evidence="1" id="KW-0472">Membrane</keyword>
<dbReference type="Proteomes" id="UP000886818">
    <property type="component" value="Chromosome"/>
</dbReference>
<sequence>MNQSYVDKFNIIQTLQTNTDQNIFMGSLKDHPEELVTINILHNIKSIRTYMGKFKKALKTLKHIEKLDGDLVVVTKTQEGIPLEAYLEEENINVENRLSMVFQYLKNIKRYDVLEHGFKNNLINESQIVVQKGRLSLNELLIIDKLFTNIDDFQQVAKEVGRVVKKILLYPILDEADQKNIDENILKFVYELERGKREYKNLEEIYNDFKGLYLYNERKANTKIRGKNYLRLFSKVTIGLVIIAIGTLAYANFMHQWFIGRKADDSPTAYFEKIKMKNQWQFINKSKGEGIKKYIWEVRKGNKTVKTYSVKDLIVDIKEPGEYNIVLKVQDQKNQWSKEYIEKVNITKPQENEKIEEAVYIPSDEKLESLNIVYEDNIIKDYDLFRNGEYSIKVAKMKDEENAICIKDLKLDISNVMSMWLMSDATEPVQIKIEAYKNEKLRFTKSVVYEPSKVNTWDLLRIDDDMEQVDEVKIIILNDASMVWLDDIEFATYK</sequence>
<accession>A0ABX8RCP6</accession>